<evidence type="ECO:0000256" key="1">
    <source>
        <dbReference type="ARBA" id="ARBA00022679"/>
    </source>
</evidence>
<gene>
    <name evidence="3" type="ORF">F3J40_19640</name>
</gene>
<keyword evidence="1" id="KW-0808">Transferase</keyword>
<feature type="region of interest" description="Disordered" evidence="2">
    <location>
        <begin position="293"/>
        <end position="313"/>
    </location>
</feature>
<evidence type="ECO:0000256" key="2">
    <source>
        <dbReference type="SAM" id="MobiDB-lite"/>
    </source>
</evidence>
<dbReference type="Proteomes" id="UP001515683">
    <property type="component" value="Unassembled WGS sequence"/>
</dbReference>
<protein>
    <submittedName>
        <fullName evidence="3">Phytoene/squalene synthase family protein</fullName>
    </submittedName>
</protein>
<dbReference type="InterPro" id="IPR002060">
    <property type="entry name" value="Squ/phyt_synthse"/>
</dbReference>
<dbReference type="PROSITE" id="PS01045">
    <property type="entry name" value="SQUALEN_PHYTOEN_SYN_2"/>
    <property type="match status" value="1"/>
</dbReference>
<dbReference type="PANTHER" id="PTHR31480">
    <property type="entry name" value="BIFUNCTIONAL LYCOPENE CYCLASE/PHYTOENE SYNTHASE"/>
    <property type="match status" value="1"/>
</dbReference>
<proteinExistence type="predicted"/>
<dbReference type="InterPro" id="IPR044843">
    <property type="entry name" value="Trans_IPPS_bact-type"/>
</dbReference>
<accession>A0ABX0REL1</accession>
<evidence type="ECO:0000313" key="4">
    <source>
        <dbReference type="Proteomes" id="UP001515683"/>
    </source>
</evidence>
<sequence length="313" mass="34920">MSETLYDHATVTMAAGSKSFSAAARLFDPATRRSVLMLYSWCRFCDDVIDDQWLGFTTPTPSQIGADQRLAQLHTLTREAWEGKTMQEPAFAALQEVVQRHNLSRQYALEHLEGFAMDVRETRYVTFEDTLRYCYHVAGVVGLMMAQIMGVTDDKVLGHARDLGIAFQLTNIARDVIEDASNGRCYLPDSWIAEAGLTRENYAEEAHRMVLAVLAKRLVTEAEPYYASARQGLPALPWRSAWAIATASGVYRAIGIKVVQRSSHAWDQRISTSNAEKVGLLVKGLWEALQSRSHKSADHSERLLAKSGSLPPK</sequence>
<dbReference type="NCBIfam" id="NF042419">
    <property type="entry name" value="Phyto_syn_CrtB"/>
    <property type="match status" value="1"/>
</dbReference>
<dbReference type="SUPFAM" id="SSF48576">
    <property type="entry name" value="Terpenoid synthases"/>
    <property type="match status" value="1"/>
</dbReference>
<dbReference type="InterPro" id="IPR033904">
    <property type="entry name" value="Trans_IPPS_HH"/>
</dbReference>
<dbReference type="SFLD" id="SFLDS00005">
    <property type="entry name" value="Isoprenoid_Synthase_Type_I"/>
    <property type="match status" value="1"/>
</dbReference>
<comment type="caution">
    <text evidence="3">The sequence shown here is derived from an EMBL/GenBank/DDBJ whole genome shotgun (WGS) entry which is preliminary data.</text>
</comment>
<dbReference type="InterPro" id="IPR053452">
    <property type="entry name" value="Phytoene_synthase-rel"/>
</dbReference>
<organism evidence="3 4">
    <name type="scientific">Candidatus Pantoea multigeneris</name>
    <dbReference type="NCBI Taxonomy" id="2608357"/>
    <lineage>
        <taxon>Bacteria</taxon>
        <taxon>Pseudomonadati</taxon>
        <taxon>Pseudomonadota</taxon>
        <taxon>Gammaproteobacteria</taxon>
        <taxon>Enterobacterales</taxon>
        <taxon>Erwiniaceae</taxon>
        <taxon>Pantoea</taxon>
    </lineage>
</organism>
<dbReference type="CDD" id="cd00683">
    <property type="entry name" value="Trans_IPPS_HH"/>
    <property type="match status" value="1"/>
</dbReference>
<feature type="compositionally biased region" description="Basic and acidic residues" evidence="2">
    <location>
        <begin position="295"/>
        <end position="304"/>
    </location>
</feature>
<evidence type="ECO:0000313" key="3">
    <source>
        <dbReference type="EMBL" id="NIF23797.1"/>
    </source>
</evidence>
<dbReference type="RefSeq" id="WP_167017338.1">
    <property type="nucleotide sequence ID" value="NZ_VWXF01000010.1"/>
</dbReference>
<dbReference type="InterPro" id="IPR008949">
    <property type="entry name" value="Isoprenoid_synthase_dom_sf"/>
</dbReference>
<name>A0ABX0REL1_9GAMM</name>
<dbReference type="SFLD" id="SFLDG01018">
    <property type="entry name" value="Squalene/Phytoene_Synthase_Lik"/>
    <property type="match status" value="1"/>
</dbReference>
<keyword evidence="4" id="KW-1185">Reference proteome</keyword>
<dbReference type="EMBL" id="VWXF01000010">
    <property type="protein sequence ID" value="NIF23797.1"/>
    <property type="molecule type" value="Genomic_DNA"/>
</dbReference>
<dbReference type="Gene3D" id="1.10.600.10">
    <property type="entry name" value="Farnesyl Diphosphate Synthase"/>
    <property type="match status" value="1"/>
</dbReference>
<dbReference type="SFLD" id="SFLDG01212">
    <property type="entry name" value="Phytoene_synthase_like"/>
    <property type="match status" value="1"/>
</dbReference>
<dbReference type="InterPro" id="IPR019845">
    <property type="entry name" value="Squalene/phytoene_synthase_CS"/>
</dbReference>
<dbReference type="PROSITE" id="PS01044">
    <property type="entry name" value="SQUALEN_PHYTOEN_SYN_1"/>
    <property type="match status" value="1"/>
</dbReference>
<reference evidence="3 4" key="1">
    <citation type="journal article" date="2019" name="bioRxiv">
        <title>Bacteria contribute to plant secondary compound degradation in a generalist herbivore system.</title>
        <authorList>
            <person name="Francoeur C.B."/>
            <person name="Khadempour L."/>
            <person name="Moreira-Soto R.D."/>
            <person name="Gotting K."/>
            <person name="Book A.J."/>
            <person name="Pinto-Tomas A.A."/>
            <person name="Keefover-Ring K."/>
            <person name="Currie C.R."/>
        </authorList>
    </citation>
    <scope>NUCLEOTIDE SEQUENCE [LARGE SCALE GENOMIC DNA]</scope>
    <source>
        <strain evidence="3">Acro-835</strain>
    </source>
</reference>
<dbReference type="Pfam" id="PF00494">
    <property type="entry name" value="SQS_PSY"/>
    <property type="match status" value="1"/>
</dbReference>